<keyword evidence="3" id="KW-0732">Signal</keyword>
<dbReference type="RefSeq" id="WP_211302932.1">
    <property type="nucleotide sequence ID" value="NZ_PVZC01000005.1"/>
</dbReference>
<evidence type="ECO:0000313" key="5">
    <source>
        <dbReference type="EMBL" id="PRX97792.1"/>
    </source>
</evidence>
<feature type="signal peptide" evidence="3">
    <location>
        <begin position="1"/>
        <end position="33"/>
    </location>
</feature>
<organism evidence="5 6">
    <name type="scientific">Allonocardiopsis opalescens</name>
    <dbReference type="NCBI Taxonomy" id="1144618"/>
    <lineage>
        <taxon>Bacteria</taxon>
        <taxon>Bacillati</taxon>
        <taxon>Actinomycetota</taxon>
        <taxon>Actinomycetes</taxon>
        <taxon>Streptosporangiales</taxon>
        <taxon>Allonocardiopsis</taxon>
    </lineage>
</organism>
<protein>
    <submittedName>
        <fullName evidence="5">Multidrug efflux pump subunit AcrA (Membrane-fusion protein)</fullName>
    </submittedName>
</protein>
<dbReference type="InterPro" id="IPR050465">
    <property type="entry name" value="UPF0194_transport"/>
</dbReference>
<feature type="chain" id="PRO_5038859727" evidence="3">
    <location>
        <begin position="34"/>
        <end position="357"/>
    </location>
</feature>
<dbReference type="GO" id="GO:0030313">
    <property type="term" value="C:cell envelope"/>
    <property type="evidence" value="ECO:0007669"/>
    <property type="project" value="UniProtKB-SubCell"/>
</dbReference>
<dbReference type="InterPro" id="IPR036365">
    <property type="entry name" value="PGBD-like_sf"/>
</dbReference>
<evidence type="ECO:0000256" key="3">
    <source>
        <dbReference type="SAM" id="SignalP"/>
    </source>
</evidence>
<dbReference type="Gene3D" id="2.40.420.20">
    <property type="match status" value="1"/>
</dbReference>
<sequence length="357" mass="36401">MSRRRWIAGGAIGAVILVAAGAAGTALVGGAAADDTEAPSDDTATAQVRRGDLTGTATAAGTLEYADPFGVDAGVDGTVTALPGPGERVETGGELFRVDDEPVVLFPGSTPAWREFAWGMSDGPDVRQLERGLAELDLFDEEPDQEFTWATAAAVEEWQREEGLEVTGRIEPGRIVFAPGDLRIASAEVDPGDRVGPGTQVLTATGLGQVVTAEVDLADQESAEAGAEVTVNLPGNRRAAGTVTEVGVPTAVEDDLGETVRIPVTVELDDPEAAGALQQAGVTVELASETRENVLYVPVGALLALPGGGVGVELAPEGGDGGGGRVVPVETGLFTDGFVEVSGDGLAEGQRIVVPSR</sequence>
<comment type="subcellular location">
    <subcellularLocation>
        <location evidence="1">Cell envelope</location>
    </subcellularLocation>
</comment>
<feature type="domain" description="Peptidoglycan binding-like" evidence="4">
    <location>
        <begin position="123"/>
        <end position="170"/>
    </location>
</feature>
<evidence type="ECO:0000256" key="2">
    <source>
        <dbReference type="ARBA" id="ARBA00023054"/>
    </source>
</evidence>
<keyword evidence="2" id="KW-0175">Coiled coil</keyword>
<evidence type="ECO:0000256" key="1">
    <source>
        <dbReference type="ARBA" id="ARBA00004196"/>
    </source>
</evidence>
<comment type="caution">
    <text evidence="5">The sequence shown here is derived from an EMBL/GenBank/DDBJ whole genome shotgun (WGS) entry which is preliminary data.</text>
</comment>
<reference evidence="5 6" key="1">
    <citation type="submission" date="2018-03" db="EMBL/GenBank/DDBJ databases">
        <title>Genomic Encyclopedia of Archaeal and Bacterial Type Strains, Phase II (KMG-II): from individual species to whole genera.</title>
        <authorList>
            <person name="Goeker M."/>
        </authorList>
    </citation>
    <scope>NUCLEOTIDE SEQUENCE [LARGE SCALE GENOMIC DNA]</scope>
    <source>
        <strain evidence="5 6">DSM 45601</strain>
    </source>
</reference>
<dbReference type="Gene3D" id="1.10.101.10">
    <property type="entry name" value="PGBD-like superfamily/PGBD"/>
    <property type="match status" value="1"/>
</dbReference>
<accession>A0A2T0Q1V8</accession>
<evidence type="ECO:0000259" key="4">
    <source>
        <dbReference type="Pfam" id="PF01471"/>
    </source>
</evidence>
<dbReference type="PANTHER" id="PTHR32347">
    <property type="entry name" value="EFFLUX SYSTEM COMPONENT YKNX-RELATED"/>
    <property type="match status" value="1"/>
</dbReference>
<proteinExistence type="predicted"/>
<dbReference type="InterPro" id="IPR036366">
    <property type="entry name" value="PGBDSf"/>
</dbReference>
<evidence type="ECO:0000313" key="6">
    <source>
        <dbReference type="Proteomes" id="UP000237846"/>
    </source>
</evidence>
<dbReference type="AlphaFoldDB" id="A0A2T0Q1V8"/>
<dbReference type="EMBL" id="PVZC01000005">
    <property type="protein sequence ID" value="PRX97792.1"/>
    <property type="molecule type" value="Genomic_DNA"/>
</dbReference>
<keyword evidence="6" id="KW-1185">Reference proteome</keyword>
<gene>
    <name evidence="5" type="ORF">CLV72_105142</name>
</gene>
<name>A0A2T0Q1V8_9ACTN</name>
<dbReference type="InterPro" id="IPR002477">
    <property type="entry name" value="Peptidoglycan-bd-like"/>
</dbReference>
<dbReference type="Proteomes" id="UP000237846">
    <property type="component" value="Unassembled WGS sequence"/>
</dbReference>
<dbReference type="PANTHER" id="PTHR32347:SF29">
    <property type="entry name" value="UPF0194 MEMBRANE PROTEIN YBHG"/>
    <property type="match status" value="1"/>
</dbReference>
<dbReference type="Pfam" id="PF01471">
    <property type="entry name" value="PG_binding_1"/>
    <property type="match status" value="1"/>
</dbReference>
<dbReference type="SUPFAM" id="SSF47090">
    <property type="entry name" value="PGBD-like"/>
    <property type="match status" value="1"/>
</dbReference>